<evidence type="ECO:0000313" key="1">
    <source>
        <dbReference type="EMBL" id="MCW3712110.1"/>
    </source>
</evidence>
<dbReference type="RefSeq" id="WP_060158119.1">
    <property type="nucleotide sequence ID" value="NZ_JAIMHC010000001.1"/>
</dbReference>
<sequence>MEELCIDHNLLQQALDELAGIYMPTRHGIVLYKRVSLWQNDTEIVIDFYSNTIDPAWRECLDVFLKSKPDDIYTKHMKAVSAYEAEKGVFYFDMDAYAMLDRHLAHLNEAHRQHFIQKIAKHIRNPLSKS</sequence>
<accession>A0ABD4UCB9</accession>
<organism evidence="1 2">
    <name type="scientific">Burkholderia cenocepacia</name>
    <dbReference type="NCBI Taxonomy" id="95486"/>
    <lineage>
        <taxon>Bacteria</taxon>
        <taxon>Pseudomonadati</taxon>
        <taxon>Pseudomonadota</taxon>
        <taxon>Betaproteobacteria</taxon>
        <taxon>Burkholderiales</taxon>
        <taxon>Burkholderiaceae</taxon>
        <taxon>Burkholderia</taxon>
        <taxon>Burkholderia cepacia complex</taxon>
    </lineage>
</organism>
<evidence type="ECO:0000313" key="2">
    <source>
        <dbReference type="Proteomes" id="UP000191686"/>
    </source>
</evidence>
<dbReference type="EMBL" id="JYMX02000008">
    <property type="protein sequence ID" value="MCW3712110.1"/>
    <property type="molecule type" value="Genomic_DNA"/>
</dbReference>
<protein>
    <submittedName>
        <fullName evidence="1">Uncharacterized protein</fullName>
    </submittedName>
</protein>
<gene>
    <name evidence="1" type="ORF">UE95_012510</name>
</gene>
<comment type="caution">
    <text evidence="1">The sequence shown here is derived from an EMBL/GenBank/DDBJ whole genome shotgun (WGS) entry which is preliminary data.</text>
</comment>
<dbReference type="Proteomes" id="UP000191686">
    <property type="component" value="Unassembled WGS sequence"/>
</dbReference>
<proteinExistence type="predicted"/>
<name>A0ABD4UCB9_9BURK</name>
<reference evidence="1 2" key="1">
    <citation type="journal article" date="2017" name="Front. Microbiol.">
        <title>Genomics reveals a unique clone of Burkholderia cenocepacia harbouring an actively excising novel genomic island.</title>
        <authorList>
            <person name="Patil P."/>
            <person name="Mali S."/>
            <person name="Midha S."/>
            <person name="Gautam V."/>
            <person name="Dash L."/>
            <person name="Kumar S."/>
            <person name="Shastri J."/>
            <person name="Singhal L."/>
            <person name="Patil P.B."/>
        </authorList>
    </citation>
    <scope>NUCLEOTIDE SEQUENCE [LARGE SCALE GENOMIC DNA]</scope>
    <source>
        <strain evidence="1 2">BC-19</strain>
    </source>
</reference>
<dbReference type="AlphaFoldDB" id="A0ABD4UCB9"/>
<reference evidence="1 2" key="2">
    <citation type="journal article" date="2017" name="Front. Microbiol.">
        <title>Genomics Reveals a Unique Clone of Burkholderia cenocepacia Harboring an Actively Excising Novel Genomic Island.</title>
        <authorList>
            <person name="Patil P.P."/>
            <person name="Mali S."/>
            <person name="Midha S."/>
            <person name="Gautam V."/>
            <person name="Dash L."/>
            <person name="Kumar S."/>
            <person name="Shastri J."/>
            <person name="Singhal L."/>
            <person name="Patil P.B."/>
        </authorList>
    </citation>
    <scope>NUCLEOTIDE SEQUENCE [LARGE SCALE GENOMIC DNA]</scope>
    <source>
        <strain evidence="1 2">BC-19</strain>
    </source>
</reference>